<evidence type="ECO:0000313" key="3">
    <source>
        <dbReference type="Proteomes" id="UP000325529"/>
    </source>
</evidence>
<accession>A0A5J6GI95</accession>
<dbReference type="Gene3D" id="1.10.260.40">
    <property type="entry name" value="lambda repressor-like DNA-binding domains"/>
    <property type="match status" value="1"/>
</dbReference>
<dbReference type="Pfam" id="PF19054">
    <property type="entry name" value="DUF5753"/>
    <property type="match status" value="1"/>
</dbReference>
<dbReference type="CDD" id="cd00093">
    <property type="entry name" value="HTH_XRE"/>
    <property type="match status" value="1"/>
</dbReference>
<dbReference type="Pfam" id="PF13560">
    <property type="entry name" value="HTH_31"/>
    <property type="match status" value="1"/>
</dbReference>
<dbReference type="InterPro" id="IPR043917">
    <property type="entry name" value="DUF5753"/>
</dbReference>
<reference evidence="2 3" key="1">
    <citation type="submission" date="2017-09" db="EMBL/GenBank/DDBJ databases">
        <authorList>
            <person name="Lee N."/>
            <person name="Cho B.-K."/>
        </authorList>
    </citation>
    <scope>NUCLEOTIDE SEQUENCE [LARGE SCALE GENOMIC DNA]</scope>
    <source>
        <strain evidence="2 3">ATCC 12853</strain>
    </source>
</reference>
<dbReference type="GO" id="GO:0003677">
    <property type="term" value="F:DNA binding"/>
    <property type="evidence" value="ECO:0007669"/>
    <property type="project" value="InterPro"/>
</dbReference>
<dbReference type="SUPFAM" id="SSF47413">
    <property type="entry name" value="lambda repressor-like DNA-binding domains"/>
    <property type="match status" value="1"/>
</dbReference>
<dbReference type="AlphaFoldDB" id="A0A5J6GI95"/>
<dbReference type="InterPro" id="IPR001387">
    <property type="entry name" value="Cro/C1-type_HTH"/>
</dbReference>
<dbReference type="PROSITE" id="PS50943">
    <property type="entry name" value="HTH_CROC1"/>
    <property type="match status" value="1"/>
</dbReference>
<name>A0A5J6GI95_STRKN</name>
<dbReference type="OrthoDB" id="2897536at2"/>
<keyword evidence="3" id="KW-1185">Reference proteome</keyword>
<gene>
    <name evidence="2" type="ORF">CP970_23975</name>
</gene>
<evidence type="ECO:0000259" key="1">
    <source>
        <dbReference type="PROSITE" id="PS50943"/>
    </source>
</evidence>
<dbReference type="InterPro" id="IPR010982">
    <property type="entry name" value="Lambda_DNA-bd_dom_sf"/>
</dbReference>
<proteinExistence type="predicted"/>
<dbReference type="Proteomes" id="UP000325529">
    <property type="component" value="Chromosome"/>
</dbReference>
<dbReference type="SMART" id="SM00530">
    <property type="entry name" value="HTH_XRE"/>
    <property type="match status" value="1"/>
</dbReference>
<evidence type="ECO:0000313" key="2">
    <source>
        <dbReference type="EMBL" id="QEU93558.1"/>
    </source>
</evidence>
<protein>
    <submittedName>
        <fullName evidence="2">XRE family transcriptional regulator</fullName>
    </submittedName>
</protein>
<sequence>MTRPKDLDPSSNPRALLGAELRHARERAGLSQEALGAPLFVSGSFIGQLEAGTRRMHLEYAAHFDETLGMGGFFARNCGALAKSKYPDHFAEAAEAEAAATAIRQYAMQLIPGLLQTKAYAEEVFRAYHPTATQEMIDSDVAARLERAHLLDDPTTPLLWAVFDEAALKREVGGGAVMAEALRHVAGLARRHRIIVQVLPFKAGAHAAMEGHLKLMEFEDAPPLSFVEGPNMGKLLDDPATVARHALMLNLLQAAALSPKESLALIDSVAQDYEHGEQHP</sequence>
<organism evidence="2 3">
    <name type="scientific">Streptomyces kanamyceticus</name>
    <dbReference type="NCBI Taxonomy" id="1967"/>
    <lineage>
        <taxon>Bacteria</taxon>
        <taxon>Bacillati</taxon>
        <taxon>Actinomycetota</taxon>
        <taxon>Actinomycetes</taxon>
        <taxon>Kitasatosporales</taxon>
        <taxon>Streptomycetaceae</taxon>
        <taxon>Streptomyces</taxon>
    </lineage>
</organism>
<dbReference type="EMBL" id="CP023699">
    <property type="protein sequence ID" value="QEU93558.1"/>
    <property type="molecule type" value="Genomic_DNA"/>
</dbReference>
<feature type="domain" description="HTH cro/C1-type" evidence="1">
    <location>
        <begin position="21"/>
        <end position="55"/>
    </location>
</feature>
<dbReference type="KEGG" id="ska:CP970_23975"/>
<dbReference type="RefSeq" id="WP_055551539.1">
    <property type="nucleotide sequence ID" value="NZ_CP023699.1"/>
</dbReference>